<dbReference type="Proteomes" id="UP001223390">
    <property type="component" value="Unassembled WGS sequence"/>
</dbReference>
<evidence type="ECO:0000259" key="2">
    <source>
        <dbReference type="Pfam" id="PF01323"/>
    </source>
</evidence>
<dbReference type="InterPro" id="IPR001853">
    <property type="entry name" value="DSBA-like_thioredoxin_dom"/>
</dbReference>
<keyword evidence="1" id="KW-0413">Isomerase</keyword>
<comment type="similarity">
    <text evidence="1">Belongs to the GST superfamily. NadH family.</text>
</comment>
<protein>
    <recommendedName>
        <fullName evidence="1">2-hydroxychromene-2-carboxylate isomerase</fullName>
        <ecNumber evidence="1">5.99.1.4</ecNumber>
    </recommendedName>
</protein>
<dbReference type="EMBL" id="JASITI010000018">
    <property type="protein sequence ID" value="MDK9497249.1"/>
    <property type="molecule type" value="Genomic_DNA"/>
</dbReference>
<dbReference type="InterPro" id="IPR014440">
    <property type="entry name" value="HCCAis_GSTk"/>
</dbReference>
<reference evidence="3 4" key="1">
    <citation type="submission" date="2023-05" db="EMBL/GenBank/DDBJ databases">
        <title>Sequencing and Assembly of Streptomyces sp. NP73.</title>
        <authorList>
            <person name="Konwar A.N."/>
            <person name="Saikia K."/>
            <person name="Thakur D."/>
        </authorList>
    </citation>
    <scope>NUCLEOTIDE SEQUENCE [LARGE SCALE GENOMIC DNA]</scope>
    <source>
        <strain evidence="3 4">NP73</strain>
    </source>
</reference>
<dbReference type="RefSeq" id="WP_285343114.1">
    <property type="nucleotide sequence ID" value="NZ_JASITI010000018.1"/>
</dbReference>
<dbReference type="PANTHER" id="PTHR42943">
    <property type="entry name" value="GLUTATHIONE S-TRANSFERASE KAPPA"/>
    <property type="match status" value="1"/>
</dbReference>
<dbReference type="InterPro" id="IPR036249">
    <property type="entry name" value="Thioredoxin-like_sf"/>
</dbReference>
<dbReference type="SUPFAM" id="SSF52833">
    <property type="entry name" value="Thioredoxin-like"/>
    <property type="match status" value="1"/>
</dbReference>
<accession>A0ABT7GVI4</accession>
<dbReference type="InterPro" id="IPR051924">
    <property type="entry name" value="GST_Kappa/NadH"/>
</dbReference>
<gene>
    <name evidence="3" type="ORF">QEZ40_001905</name>
</gene>
<evidence type="ECO:0000313" key="3">
    <source>
        <dbReference type="EMBL" id="MDK9497249.1"/>
    </source>
</evidence>
<feature type="domain" description="DSBA-like thioredoxin" evidence="2">
    <location>
        <begin position="11"/>
        <end position="204"/>
    </location>
</feature>
<sequence>MAGRAAKPPRFYFNLRSPYNFFALHDIERRHPGLLDRLEWRPFWEPDETTARLLDEAGGQFPYTPMSRAKQFYILRDVRRLAADRGLPLTWPADRTPWWEPAHLTWFLAADAGLGREWVARAGRARWLEGRDICDPATVVELAAEIGLDAAAVAAAPDDAALRARGAAALKDVHRDGVFGVPYFINGTEPYWGLDRVEEFAASLADGAPAPAARPEERELAVVGAGRTTDMSHAGGCG</sequence>
<organism evidence="3 4">
    <name type="scientific">Streptomyces katrae</name>
    <dbReference type="NCBI Taxonomy" id="68223"/>
    <lineage>
        <taxon>Bacteria</taxon>
        <taxon>Bacillati</taxon>
        <taxon>Actinomycetota</taxon>
        <taxon>Actinomycetes</taxon>
        <taxon>Kitasatosporales</taxon>
        <taxon>Streptomycetaceae</taxon>
        <taxon>Streptomyces</taxon>
    </lineage>
</organism>
<dbReference type="PANTHER" id="PTHR42943:SF2">
    <property type="entry name" value="GLUTATHIONE S-TRANSFERASE KAPPA 1"/>
    <property type="match status" value="1"/>
</dbReference>
<dbReference type="PIRSF" id="PIRSF006386">
    <property type="entry name" value="HCCAis_GSTk"/>
    <property type="match status" value="1"/>
</dbReference>
<dbReference type="Pfam" id="PF01323">
    <property type="entry name" value="DSBA"/>
    <property type="match status" value="1"/>
</dbReference>
<proteinExistence type="inferred from homology"/>
<keyword evidence="4" id="KW-1185">Reference proteome</keyword>
<evidence type="ECO:0000256" key="1">
    <source>
        <dbReference type="PIRNR" id="PIRNR006386"/>
    </source>
</evidence>
<dbReference type="Gene3D" id="3.40.30.10">
    <property type="entry name" value="Glutaredoxin"/>
    <property type="match status" value="1"/>
</dbReference>
<comment type="catalytic activity">
    <reaction evidence="1">
        <text>2-hydroxychromene-2-carboxylate = (3E)-4-(2-hydroxyphenyl)-2-oxobut-3-enoate</text>
        <dbReference type="Rhea" id="RHEA:27401"/>
        <dbReference type="ChEBI" id="CHEBI:59350"/>
        <dbReference type="ChEBI" id="CHEBI:59353"/>
        <dbReference type="EC" id="5.99.1.4"/>
    </reaction>
</comment>
<name>A0ABT7GVI4_9ACTN</name>
<comment type="caution">
    <text evidence="3">The sequence shown here is derived from an EMBL/GenBank/DDBJ whole genome shotgun (WGS) entry which is preliminary data.</text>
</comment>
<dbReference type="EC" id="5.99.1.4" evidence="1"/>
<evidence type="ECO:0000313" key="4">
    <source>
        <dbReference type="Proteomes" id="UP001223390"/>
    </source>
</evidence>